<dbReference type="Proteomes" id="UP000710849">
    <property type="component" value="Unassembled WGS sequence"/>
</dbReference>
<dbReference type="Gene3D" id="3.30.160.60">
    <property type="entry name" value="Classic Zinc Finger"/>
    <property type="match status" value="1"/>
</dbReference>
<proteinExistence type="predicted"/>
<feature type="domain" description="C2H2-type" evidence="2">
    <location>
        <begin position="9"/>
        <end position="38"/>
    </location>
</feature>
<dbReference type="AlphaFoldDB" id="A0A9P5IQB9"/>
<dbReference type="Pfam" id="PF00096">
    <property type="entry name" value="zf-C2H2"/>
    <property type="match status" value="1"/>
</dbReference>
<name>A0A9P5IQB9_9HELO</name>
<evidence type="ECO:0000313" key="4">
    <source>
        <dbReference type="Proteomes" id="UP000710849"/>
    </source>
</evidence>
<evidence type="ECO:0000313" key="3">
    <source>
        <dbReference type="EMBL" id="KAF7944901.1"/>
    </source>
</evidence>
<reference evidence="3 4" key="1">
    <citation type="journal article" date="2020" name="Genome Biol. Evol.">
        <title>Comparative genomics of Sclerotiniaceae.</title>
        <authorList>
            <person name="Valero Jimenez C.A."/>
            <person name="Steentjes M."/>
            <person name="Scholten O.E."/>
            <person name="Van Kan J.A.L."/>
        </authorList>
    </citation>
    <scope>NUCLEOTIDE SEQUENCE [LARGE SCALE GENOMIC DNA]</scope>
    <source>
        <strain evidence="3 4">MUCL 94</strain>
    </source>
</reference>
<sequence>MPGIDSQRYFCKHDDCGKSFARKEHLSRHEKSHIPANSLQCQVCKRRFNRNFPHDIRKCDTQSTT</sequence>
<dbReference type="EMBL" id="RCSW01000009">
    <property type="protein sequence ID" value="KAF7944901.1"/>
    <property type="molecule type" value="Genomic_DNA"/>
</dbReference>
<comment type="caution">
    <text evidence="3">The sequence shown here is derived from an EMBL/GenBank/DDBJ whole genome shotgun (WGS) entry which is preliminary data.</text>
</comment>
<dbReference type="InterPro" id="IPR036236">
    <property type="entry name" value="Znf_C2H2_sf"/>
</dbReference>
<keyword evidence="1" id="KW-0479">Metal-binding</keyword>
<dbReference type="PROSITE" id="PS50157">
    <property type="entry name" value="ZINC_FINGER_C2H2_2"/>
    <property type="match status" value="1"/>
</dbReference>
<dbReference type="GO" id="GO:0008270">
    <property type="term" value="F:zinc ion binding"/>
    <property type="evidence" value="ECO:0007669"/>
    <property type="project" value="UniProtKB-KW"/>
</dbReference>
<dbReference type="PROSITE" id="PS00028">
    <property type="entry name" value="ZINC_FINGER_C2H2_1"/>
    <property type="match status" value="1"/>
</dbReference>
<evidence type="ECO:0000256" key="1">
    <source>
        <dbReference type="PROSITE-ProRule" id="PRU00042"/>
    </source>
</evidence>
<dbReference type="InterPro" id="IPR013087">
    <property type="entry name" value="Znf_C2H2_type"/>
</dbReference>
<dbReference type="SMART" id="SM00355">
    <property type="entry name" value="ZnF_C2H2"/>
    <property type="match status" value="1"/>
</dbReference>
<keyword evidence="1" id="KW-0862">Zinc</keyword>
<evidence type="ECO:0000259" key="2">
    <source>
        <dbReference type="PROSITE" id="PS50157"/>
    </source>
</evidence>
<accession>A0A9P5IQB9</accession>
<gene>
    <name evidence="3" type="ORF">EAE97_005534</name>
</gene>
<keyword evidence="1" id="KW-0863">Zinc-finger</keyword>
<organism evidence="3 4">
    <name type="scientific">Botrytis byssoidea</name>
    <dbReference type="NCBI Taxonomy" id="139641"/>
    <lineage>
        <taxon>Eukaryota</taxon>
        <taxon>Fungi</taxon>
        <taxon>Dikarya</taxon>
        <taxon>Ascomycota</taxon>
        <taxon>Pezizomycotina</taxon>
        <taxon>Leotiomycetes</taxon>
        <taxon>Helotiales</taxon>
        <taxon>Sclerotiniaceae</taxon>
        <taxon>Botrytis</taxon>
    </lineage>
</organism>
<dbReference type="SUPFAM" id="SSF57667">
    <property type="entry name" value="beta-beta-alpha zinc fingers"/>
    <property type="match status" value="1"/>
</dbReference>
<dbReference type="GeneID" id="62149123"/>
<protein>
    <recommendedName>
        <fullName evidence="2">C2H2-type domain-containing protein</fullName>
    </recommendedName>
</protein>
<keyword evidence="4" id="KW-1185">Reference proteome</keyword>
<dbReference type="RefSeq" id="XP_038733383.1">
    <property type="nucleotide sequence ID" value="XM_038876046.1"/>
</dbReference>